<proteinExistence type="predicted"/>
<organism evidence="1 2">
    <name type="scientific">Candidatus Buchananbacteria bacterium RIFCSPLOWO2_01_FULL_39_33</name>
    <dbReference type="NCBI Taxonomy" id="1797543"/>
    <lineage>
        <taxon>Bacteria</taxon>
        <taxon>Candidatus Buchananiibacteriota</taxon>
    </lineage>
</organism>
<reference evidence="1 2" key="1">
    <citation type="journal article" date="2016" name="Nat. Commun.">
        <title>Thousands of microbial genomes shed light on interconnected biogeochemical processes in an aquifer system.</title>
        <authorList>
            <person name="Anantharaman K."/>
            <person name="Brown C.T."/>
            <person name="Hug L.A."/>
            <person name="Sharon I."/>
            <person name="Castelle C.J."/>
            <person name="Probst A.J."/>
            <person name="Thomas B.C."/>
            <person name="Singh A."/>
            <person name="Wilkins M.J."/>
            <person name="Karaoz U."/>
            <person name="Brodie E.L."/>
            <person name="Williams K.H."/>
            <person name="Hubbard S.S."/>
            <person name="Banfield J.F."/>
        </authorList>
    </citation>
    <scope>NUCLEOTIDE SEQUENCE [LARGE SCALE GENOMIC DNA]</scope>
</reference>
<name>A0A1G1YML4_9BACT</name>
<accession>A0A1G1YML4</accession>
<sequence length="96" mass="10903">MDVYKIYKLYQTYFSFLSKFGDFGSTLFGNNFLAKVEAVGRAYCEENNLPFPLLPEQMPANLKGPLDQVILGPKATKSFWKLKEAANQISVQTFHS</sequence>
<dbReference type="EMBL" id="MHIM01000006">
    <property type="protein sequence ID" value="OGY53036.1"/>
    <property type="molecule type" value="Genomic_DNA"/>
</dbReference>
<dbReference type="AlphaFoldDB" id="A0A1G1YML4"/>
<evidence type="ECO:0000313" key="1">
    <source>
        <dbReference type="EMBL" id="OGY53036.1"/>
    </source>
</evidence>
<evidence type="ECO:0000313" key="2">
    <source>
        <dbReference type="Proteomes" id="UP000177376"/>
    </source>
</evidence>
<dbReference type="Proteomes" id="UP000177376">
    <property type="component" value="Unassembled WGS sequence"/>
</dbReference>
<comment type="caution">
    <text evidence="1">The sequence shown here is derived from an EMBL/GenBank/DDBJ whole genome shotgun (WGS) entry which is preliminary data.</text>
</comment>
<protein>
    <submittedName>
        <fullName evidence="1">Uncharacterized protein</fullName>
    </submittedName>
</protein>
<gene>
    <name evidence="1" type="ORF">A3A02_02930</name>
</gene>